<reference evidence="1 2" key="1">
    <citation type="submission" date="2020-02" db="EMBL/GenBank/DDBJ databases">
        <title>Genome sequences of Thiorhodococcus mannitoliphagus and Thiorhodococcus minor, purple sulfur photosynthetic bacteria in the gammaproteobacterial family, Chromatiaceae.</title>
        <authorList>
            <person name="Aviles F.A."/>
            <person name="Meyer T.E."/>
            <person name="Kyndt J.A."/>
        </authorList>
    </citation>
    <scope>NUCLEOTIDE SEQUENCE [LARGE SCALE GENOMIC DNA]</scope>
    <source>
        <strain evidence="1 2">DSM 11518</strain>
    </source>
</reference>
<evidence type="ECO:0000313" key="1">
    <source>
        <dbReference type="EMBL" id="NEV61100.1"/>
    </source>
</evidence>
<protein>
    <submittedName>
        <fullName evidence="1">SapC family protein</fullName>
    </submittedName>
</protein>
<dbReference type="Proteomes" id="UP000483379">
    <property type="component" value="Unassembled WGS sequence"/>
</dbReference>
<keyword evidence="2" id="KW-1185">Reference proteome</keyword>
<comment type="caution">
    <text evidence="1">The sequence shown here is derived from an EMBL/GenBank/DDBJ whole genome shotgun (WGS) entry which is preliminary data.</text>
</comment>
<dbReference type="RefSeq" id="WP_164451149.1">
    <property type="nucleotide sequence ID" value="NZ_JAAIJQ010000008.1"/>
</dbReference>
<accession>A0A6M0JU56</accession>
<gene>
    <name evidence="1" type="ORF">G3446_04155</name>
</gene>
<proteinExistence type="predicted"/>
<sequence>MPKFVPISRERHGTKRWRRFTSYSFAARSALAQLVAAELPRAAVSLPLAFIEQGDAYAPVAVLGLEPGMNLFVQDDGRWAGSYVPSAFRSHPFSLAQADGDQLVLCVDEESGLLTDGAEGEGLFSEQGEPSDALAQVLGFLQEIERNKAPTRAACAELASHDLLQPWPIKIKTTAGDRQVEGLFKVDEGGLGKLPDDAFLRLRKSGALPMAYCQLLSMHHLGALQQLAAVKAKAALVPKKPAADQFVLQDDDLLHF</sequence>
<dbReference type="InterPro" id="IPR010836">
    <property type="entry name" value="SapC"/>
</dbReference>
<name>A0A6M0JU56_9GAMM</name>
<dbReference type="Pfam" id="PF07277">
    <property type="entry name" value="SapC"/>
    <property type="match status" value="1"/>
</dbReference>
<dbReference type="EMBL" id="JAAIJQ010000008">
    <property type="protein sequence ID" value="NEV61100.1"/>
    <property type="molecule type" value="Genomic_DNA"/>
</dbReference>
<organism evidence="1 2">
    <name type="scientific">Thiorhodococcus minor</name>
    <dbReference type="NCBI Taxonomy" id="57489"/>
    <lineage>
        <taxon>Bacteria</taxon>
        <taxon>Pseudomonadati</taxon>
        <taxon>Pseudomonadota</taxon>
        <taxon>Gammaproteobacteria</taxon>
        <taxon>Chromatiales</taxon>
        <taxon>Chromatiaceae</taxon>
        <taxon>Thiorhodococcus</taxon>
    </lineage>
</organism>
<dbReference type="AlphaFoldDB" id="A0A6M0JU56"/>
<evidence type="ECO:0000313" key="2">
    <source>
        <dbReference type="Proteomes" id="UP000483379"/>
    </source>
</evidence>